<keyword evidence="2" id="KW-1185">Reference proteome</keyword>
<evidence type="ECO:0000313" key="2">
    <source>
        <dbReference type="Proteomes" id="UP000030003"/>
    </source>
</evidence>
<dbReference type="AntiFam" id="ANF00236">
    <property type="entry name" value="Shadow ORF (opposite sadA)"/>
</dbReference>
<reference evidence="1 2" key="1">
    <citation type="submission" date="2013-08" db="EMBL/GenBank/DDBJ databases">
        <title>Genomic analysis of Lysobacter defluvii.</title>
        <authorList>
            <person name="Wang Q."/>
            <person name="Wang G."/>
        </authorList>
    </citation>
    <scope>NUCLEOTIDE SEQUENCE [LARGE SCALE GENOMIC DNA]</scope>
    <source>
        <strain evidence="1 2">IMMIB APB-9</strain>
    </source>
</reference>
<gene>
    <name evidence="1" type="ORF">N791_12650</name>
</gene>
<accession>A0A0A0M7Q5</accession>
<proteinExistence type="predicted"/>
<sequence>MFSATSATSLSWSRFTASVPSVPAATSVICRPPTATLLSRVATESAPSATLSSPIAAALLPSAVLLKPSAQAPPPIAVA</sequence>
<organism evidence="1 2">
    <name type="scientific">Lysobacter defluvii IMMIB APB-9 = DSM 18482</name>
    <dbReference type="NCBI Taxonomy" id="1385515"/>
    <lineage>
        <taxon>Bacteria</taxon>
        <taxon>Pseudomonadati</taxon>
        <taxon>Pseudomonadota</taxon>
        <taxon>Gammaproteobacteria</taxon>
        <taxon>Lysobacterales</taxon>
        <taxon>Lysobacteraceae</taxon>
        <taxon>Novilysobacter</taxon>
    </lineage>
</organism>
<evidence type="ECO:0000313" key="1">
    <source>
        <dbReference type="EMBL" id="KGO98993.1"/>
    </source>
</evidence>
<dbReference type="AlphaFoldDB" id="A0A0A0M7Q5"/>
<name>A0A0A0M7Q5_9GAMM</name>
<comment type="caution">
    <text evidence="1">The sequence shown here is derived from an EMBL/GenBank/DDBJ whole genome shotgun (WGS) entry which is preliminary data.</text>
</comment>
<dbReference type="EMBL" id="AVBH01000037">
    <property type="protein sequence ID" value="KGO98993.1"/>
    <property type="molecule type" value="Genomic_DNA"/>
</dbReference>
<protein>
    <submittedName>
        <fullName evidence="1">Uncharacterized protein</fullName>
    </submittedName>
</protein>
<dbReference type="Proteomes" id="UP000030003">
    <property type="component" value="Unassembled WGS sequence"/>
</dbReference>